<gene>
    <name evidence="4" type="ORF">AMURIS_01678</name>
</gene>
<evidence type="ECO:0000313" key="5">
    <source>
        <dbReference type="Proteomes" id="UP000236311"/>
    </source>
</evidence>
<dbReference type="InterPro" id="IPR011330">
    <property type="entry name" value="Glyco_hydro/deAcase_b/a-brl"/>
</dbReference>
<dbReference type="GO" id="GO:0016810">
    <property type="term" value="F:hydrolase activity, acting on carbon-nitrogen (but not peptide) bonds"/>
    <property type="evidence" value="ECO:0007669"/>
    <property type="project" value="InterPro"/>
</dbReference>
<dbReference type="AlphaFoldDB" id="A0A2K4ZER6"/>
<dbReference type="GO" id="GO:0005975">
    <property type="term" value="P:carbohydrate metabolic process"/>
    <property type="evidence" value="ECO:0007669"/>
    <property type="project" value="InterPro"/>
</dbReference>
<feature type="domain" description="NodB homology" evidence="3">
    <location>
        <begin position="57"/>
        <end position="310"/>
    </location>
</feature>
<dbReference type="CDD" id="cd10918">
    <property type="entry name" value="CE4_NodB_like_5s_6s"/>
    <property type="match status" value="1"/>
</dbReference>
<accession>A0A2K4ZER6</accession>
<dbReference type="PANTHER" id="PTHR34216">
    <property type="match status" value="1"/>
</dbReference>
<proteinExistence type="predicted"/>
<keyword evidence="5" id="KW-1185">Reference proteome</keyword>
<evidence type="ECO:0000256" key="2">
    <source>
        <dbReference type="ARBA" id="ARBA00022729"/>
    </source>
</evidence>
<dbReference type="EMBL" id="OFSM01000007">
    <property type="protein sequence ID" value="SOY28963.1"/>
    <property type="molecule type" value="Genomic_DNA"/>
</dbReference>
<evidence type="ECO:0000259" key="3">
    <source>
        <dbReference type="PROSITE" id="PS51677"/>
    </source>
</evidence>
<comment type="subcellular location">
    <subcellularLocation>
        <location evidence="1">Secreted</location>
    </subcellularLocation>
</comment>
<sequence>MKNHRVLTLYYHRVNILESDFNQLCVSPTKFRQQMLYLKHNYRIVRFEDDWSMLDSNAVAITFDDGYLDNLEYALPVLEELEVPATIFVSTGTMGQDMELWWDELEALLLEGNEFPLYFELFDDQFSCRWDTSTLEYRKNCYMGIHHLMKSYISFEKRENWLMQLWKWRGLKRTVRKHYLTLSSRDCKELARSRMITVGAHTISHPSLAGLSRESQEFEIKASIDTIAQIVDQKITVFSYPFGNPEADFDQDTEKICRKYGIRKAASTENALWSASTDLYRIPRKVVRDWGPVEFEQKIRDYWNEQAGTG</sequence>
<reference evidence="4 5" key="1">
    <citation type="submission" date="2018-01" db="EMBL/GenBank/DDBJ databases">
        <authorList>
            <person name="Gaut B.S."/>
            <person name="Morton B.R."/>
            <person name="Clegg M.T."/>
            <person name="Duvall M.R."/>
        </authorList>
    </citation>
    <scope>NUCLEOTIDE SEQUENCE [LARGE SCALE GENOMIC DNA]</scope>
    <source>
        <strain evidence="4">GP69</strain>
    </source>
</reference>
<evidence type="ECO:0000313" key="4">
    <source>
        <dbReference type="EMBL" id="SOY28963.1"/>
    </source>
</evidence>
<dbReference type="GO" id="GO:0005576">
    <property type="term" value="C:extracellular region"/>
    <property type="evidence" value="ECO:0007669"/>
    <property type="project" value="UniProtKB-SubCell"/>
</dbReference>
<evidence type="ECO:0000256" key="1">
    <source>
        <dbReference type="ARBA" id="ARBA00004613"/>
    </source>
</evidence>
<organism evidence="4 5">
    <name type="scientific">Acetatifactor muris</name>
    <dbReference type="NCBI Taxonomy" id="879566"/>
    <lineage>
        <taxon>Bacteria</taxon>
        <taxon>Bacillati</taxon>
        <taxon>Bacillota</taxon>
        <taxon>Clostridia</taxon>
        <taxon>Lachnospirales</taxon>
        <taxon>Lachnospiraceae</taxon>
        <taxon>Acetatifactor</taxon>
    </lineage>
</organism>
<dbReference type="InterPro" id="IPR051398">
    <property type="entry name" value="Polysacch_Deacetylase"/>
</dbReference>
<keyword evidence="2" id="KW-0732">Signal</keyword>
<name>A0A2K4ZER6_9FIRM</name>
<dbReference type="Pfam" id="PF01522">
    <property type="entry name" value="Polysacc_deac_1"/>
    <property type="match status" value="2"/>
</dbReference>
<dbReference type="PANTHER" id="PTHR34216:SF3">
    <property type="entry name" value="POLY-BETA-1,6-N-ACETYL-D-GLUCOSAMINE N-DEACETYLASE"/>
    <property type="match status" value="1"/>
</dbReference>
<protein>
    <submittedName>
        <fullName evidence="4">Polysaccharide deacetylase</fullName>
    </submittedName>
</protein>
<dbReference type="Gene3D" id="3.20.20.370">
    <property type="entry name" value="Glycoside hydrolase/deacetylase"/>
    <property type="match status" value="1"/>
</dbReference>
<dbReference type="SUPFAM" id="SSF88713">
    <property type="entry name" value="Glycoside hydrolase/deacetylase"/>
    <property type="match status" value="1"/>
</dbReference>
<dbReference type="RefSeq" id="WP_103239024.1">
    <property type="nucleotide sequence ID" value="NZ_OFSM01000007.1"/>
</dbReference>
<dbReference type="PROSITE" id="PS51677">
    <property type="entry name" value="NODB"/>
    <property type="match status" value="1"/>
</dbReference>
<dbReference type="InterPro" id="IPR002509">
    <property type="entry name" value="NODB_dom"/>
</dbReference>
<dbReference type="OrthoDB" id="9778320at2"/>
<dbReference type="Proteomes" id="UP000236311">
    <property type="component" value="Unassembled WGS sequence"/>
</dbReference>